<dbReference type="AlphaFoldDB" id="A0A644W7N9"/>
<feature type="transmembrane region" description="Helical" evidence="1">
    <location>
        <begin position="7"/>
        <end position="24"/>
    </location>
</feature>
<evidence type="ECO:0000256" key="1">
    <source>
        <dbReference type="SAM" id="Phobius"/>
    </source>
</evidence>
<gene>
    <name evidence="2" type="ORF">SDC9_45806</name>
</gene>
<accession>A0A644W7N9</accession>
<protein>
    <submittedName>
        <fullName evidence="2">Uncharacterized protein</fullName>
    </submittedName>
</protein>
<sequence length="162" mass="18408">MQVLVKLALLALTLVLVFINPLYIGRVVYYSLFPLLFVLVWLFYRIAYYVTEDAVRKVTSEPFSYSRFCALIPPVDDGDLIRGRLIITATRLVLFQKEAKGGTVKEVWSMDIAQVKQFTVGQVLSVRKGVTFIADEREARFVGRRVSNDKEAITIALGWKQG</sequence>
<name>A0A644W7N9_9ZZZZ</name>
<comment type="caution">
    <text evidence="2">The sequence shown here is derived from an EMBL/GenBank/DDBJ whole genome shotgun (WGS) entry which is preliminary data.</text>
</comment>
<keyword evidence="1" id="KW-1133">Transmembrane helix</keyword>
<dbReference type="EMBL" id="VSSQ01000676">
    <property type="protein sequence ID" value="MPL99588.1"/>
    <property type="molecule type" value="Genomic_DNA"/>
</dbReference>
<reference evidence="2" key="1">
    <citation type="submission" date="2019-08" db="EMBL/GenBank/DDBJ databases">
        <authorList>
            <person name="Kucharzyk K."/>
            <person name="Murdoch R.W."/>
            <person name="Higgins S."/>
            <person name="Loffler F."/>
        </authorList>
    </citation>
    <scope>NUCLEOTIDE SEQUENCE</scope>
</reference>
<proteinExistence type="predicted"/>
<keyword evidence="1" id="KW-0812">Transmembrane</keyword>
<organism evidence="2">
    <name type="scientific">bioreactor metagenome</name>
    <dbReference type="NCBI Taxonomy" id="1076179"/>
    <lineage>
        <taxon>unclassified sequences</taxon>
        <taxon>metagenomes</taxon>
        <taxon>ecological metagenomes</taxon>
    </lineage>
</organism>
<keyword evidence="1" id="KW-0472">Membrane</keyword>
<feature type="transmembrane region" description="Helical" evidence="1">
    <location>
        <begin position="30"/>
        <end position="50"/>
    </location>
</feature>
<evidence type="ECO:0000313" key="2">
    <source>
        <dbReference type="EMBL" id="MPL99588.1"/>
    </source>
</evidence>